<keyword evidence="1" id="KW-1133">Transmembrane helix</keyword>
<feature type="transmembrane region" description="Helical" evidence="1">
    <location>
        <begin position="106"/>
        <end position="128"/>
    </location>
</feature>
<reference evidence="2 3" key="1">
    <citation type="journal article" date="2019" name="Nat. Ecol. Evol.">
        <title>Megaphylogeny resolves global patterns of mushroom evolution.</title>
        <authorList>
            <person name="Varga T."/>
            <person name="Krizsan K."/>
            <person name="Foldi C."/>
            <person name="Dima B."/>
            <person name="Sanchez-Garcia M."/>
            <person name="Sanchez-Ramirez S."/>
            <person name="Szollosi G.J."/>
            <person name="Szarkandi J.G."/>
            <person name="Papp V."/>
            <person name="Albert L."/>
            <person name="Andreopoulos W."/>
            <person name="Angelini C."/>
            <person name="Antonin V."/>
            <person name="Barry K.W."/>
            <person name="Bougher N.L."/>
            <person name="Buchanan P."/>
            <person name="Buyck B."/>
            <person name="Bense V."/>
            <person name="Catcheside P."/>
            <person name="Chovatia M."/>
            <person name="Cooper J."/>
            <person name="Damon W."/>
            <person name="Desjardin D."/>
            <person name="Finy P."/>
            <person name="Geml J."/>
            <person name="Haridas S."/>
            <person name="Hughes K."/>
            <person name="Justo A."/>
            <person name="Karasinski D."/>
            <person name="Kautmanova I."/>
            <person name="Kiss B."/>
            <person name="Kocsube S."/>
            <person name="Kotiranta H."/>
            <person name="LaButti K.M."/>
            <person name="Lechner B.E."/>
            <person name="Liimatainen K."/>
            <person name="Lipzen A."/>
            <person name="Lukacs Z."/>
            <person name="Mihaltcheva S."/>
            <person name="Morgado L.N."/>
            <person name="Niskanen T."/>
            <person name="Noordeloos M.E."/>
            <person name="Ohm R.A."/>
            <person name="Ortiz-Santana B."/>
            <person name="Ovrebo C."/>
            <person name="Racz N."/>
            <person name="Riley R."/>
            <person name="Savchenko A."/>
            <person name="Shiryaev A."/>
            <person name="Soop K."/>
            <person name="Spirin V."/>
            <person name="Szebenyi C."/>
            <person name="Tomsovsky M."/>
            <person name="Tulloss R.E."/>
            <person name="Uehling J."/>
            <person name="Grigoriev I.V."/>
            <person name="Vagvolgyi C."/>
            <person name="Papp T."/>
            <person name="Martin F.M."/>
            <person name="Miettinen O."/>
            <person name="Hibbett D.S."/>
            <person name="Nagy L.G."/>
        </authorList>
    </citation>
    <scope>NUCLEOTIDE SEQUENCE [LARGE SCALE GENOMIC DNA]</scope>
    <source>
        <strain evidence="2 3">OMC1185</strain>
    </source>
</reference>
<protein>
    <submittedName>
        <fullName evidence="2">Uncharacterized protein</fullName>
    </submittedName>
</protein>
<feature type="transmembrane region" description="Helical" evidence="1">
    <location>
        <begin position="158"/>
        <end position="179"/>
    </location>
</feature>
<organism evidence="2 3">
    <name type="scientific">Heliocybe sulcata</name>
    <dbReference type="NCBI Taxonomy" id="5364"/>
    <lineage>
        <taxon>Eukaryota</taxon>
        <taxon>Fungi</taxon>
        <taxon>Dikarya</taxon>
        <taxon>Basidiomycota</taxon>
        <taxon>Agaricomycotina</taxon>
        <taxon>Agaricomycetes</taxon>
        <taxon>Gloeophyllales</taxon>
        <taxon>Gloeophyllaceae</taxon>
        <taxon>Heliocybe</taxon>
    </lineage>
</organism>
<evidence type="ECO:0000256" key="1">
    <source>
        <dbReference type="SAM" id="Phobius"/>
    </source>
</evidence>
<accession>A0A5C3MYF5</accession>
<name>A0A5C3MYF5_9AGAM</name>
<keyword evidence="1" id="KW-0812">Transmembrane</keyword>
<keyword evidence="3" id="KW-1185">Reference proteome</keyword>
<dbReference type="EMBL" id="ML213514">
    <property type="protein sequence ID" value="TFK50220.1"/>
    <property type="molecule type" value="Genomic_DNA"/>
</dbReference>
<evidence type="ECO:0000313" key="3">
    <source>
        <dbReference type="Proteomes" id="UP000305948"/>
    </source>
</evidence>
<gene>
    <name evidence="2" type="ORF">OE88DRAFT_1645926</name>
</gene>
<sequence>MSVDLEALAQARWEQYCLVLQLSNEHRRWSTGKCLFLWRVHCDGTVTSTDANTARAVSVSYLLSNPSYKLCSKFHTFNEFGEAILILSTQFVMELRVYAMYGNSRTILALFVSLTVAEIGWWIALLILRMHYKYSGTDTNSPVPGLIMCADAALPHKAWSALFDATMLVIECVILGLALHKTWQHQRDATANPFITQLARESVMYFVTLDQLATGFRNVIPVILVNRLMISVRQTVYERNHEFSGYNPPPTVAYPDRSQGLTDFMELRSFE</sequence>
<proteinExistence type="predicted"/>
<dbReference type="AlphaFoldDB" id="A0A5C3MYF5"/>
<evidence type="ECO:0000313" key="2">
    <source>
        <dbReference type="EMBL" id="TFK50220.1"/>
    </source>
</evidence>
<dbReference type="OrthoDB" id="3256800at2759"/>
<dbReference type="Proteomes" id="UP000305948">
    <property type="component" value="Unassembled WGS sequence"/>
</dbReference>
<keyword evidence="1" id="KW-0472">Membrane</keyword>